<dbReference type="InterPro" id="IPR027417">
    <property type="entry name" value="P-loop_NTPase"/>
</dbReference>
<dbReference type="Gene3D" id="1.10.10.60">
    <property type="entry name" value="Homeodomain-like"/>
    <property type="match status" value="1"/>
</dbReference>
<dbReference type="SUPFAM" id="SSF52172">
    <property type="entry name" value="CheY-like"/>
    <property type="match status" value="1"/>
</dbReference>
<accession>A0A919WHH3</accession>
<dbReference type="Pfam" id="PF25601">
    <property type="entry name" value="AAA_lid_14"/>
    <property type="match status" value="1"/>
</dbReference>
<evidence type="ECO:0000259" key="6">
    <source>
        <dbReference type="PROSITE" id="PS50045"/>
    </source>
</evidence>
<dbReference type="Pfam" id="PF00158">
    <property type="entry name" value="Sigma54_activat"/>
    <property type="match status" value="1"/>
</dbReference>
<dbReference type="Pfam" id="PF02954">
    <property type="entry name" value="HTH_8"/>
    <property type="match status" value="1"/>
</dbReference>
<feature type="domain" description="Response regulatory" evidence="7">
    <location>
        <begin position="3"/>
        <end position="117"/>
    </location>
</feature>
<dbReference type="SMART" id="SM00382">
    <property type="entry name" value="AAA"/>
    <property type="match status" value="1"/>
</dbReference>
<organism evidence="8 9">
    <name type="scientific">Robertmurraya siralis</name>
    <dbReference type="NCBI Taxonomy" id="77777"/>
    <lineage>
        <taxon>Bacteria</taxon>
        <taxon>Bacillati</taxon>
        <taxon>Bacillota</taxon>
        <taxon>Bacilli</taxon>
        <taxon>Bacillales</taxon>
        <taxon>Bacillaceae</taxon>
        <taxon>Robertmurraya</taxon>
    </lineage>
</organism>
<dbReference type="InterPro" id="IPR058031">
    <property type="entry name" value="AAA_lid_NorR"/>
</dbReference>
<dbReference type="PANTHER" id="PTHR32071">
    <property type="entry name" value="TRANSCRIPTIONAL REGULATORY PROTEIN"/>
    <property type="match status" value="1"/>
</dbReference>
<keyword evidence="2" id="KW-0067">ATP-binding</keyword>
<keyword evidence="1" id="KW-0547">Nucleotide-binding</keyword>
<keyword evidence="9" id="KW-1185">Reference proteome</keyword>
<evidence type="ECO:0000259" key="7">
    <source>
        <dbReference type="PROSITE" id="PS50110"/>
    </source>
</evidence>
<dbReference type="AlphaFoldDB" id="A0A919WHH3"/>
<evidence type="ECO:0000256" key="4">
    <source>
        <dbReference type="ARBA" id="ARBA00023163"/>
    </source>
</evidence>
<sequence>MAEILIVDDEKEVSTFLSHLLNDKGHSMTICSSGLEFDSNIQKKQFQLAFLDVKLPDRNGLAILKTLKAVQPACKVVVMTGYATIQTAVDAIKFGANDFIEKPFDDIKDIENLTEQILQNENGSNHAEIDKLAQQLNCFIGNNKEMIQVFKLAHKLAQKNIPILIEGETGTGKEILARFIHHASLRKNYPFVGINCGAISENLLESELFGHEKGAFTGATKERKGFFQLAGKGTLFLDEIGEASLTTQVKLLRILETGEFIKVGGEMTEFSLARIIAATHVGLEDAVKNGLFRDDLLYRLDVVKLMIPPLRLRSEDIPLFIEFYLQKEQLNFTFTKEALDCLRFYTWPGNIRELVNVIKRAVAFAEEETTMITADYLPERVRNVSARDSRTNNPSFPAYHHTTFEQFLHNWSEEILKMLYVQKSSDLNKVFEMMNILEAKATQTFIEKALKNTVGNRKKAAEELGITLRKLRYYLNEKK</sequence>
<dbReference type="PROSITE" id="PS00688">
    <property type="entry name" value="SIGMA54_INTERACT_3"/>
    <property type="match status" value="1"/>
</dbReference>
<feature type="modified residue" description="4-aspartylphosphate" evidence="5">
    <location>
        <position position="52"/>
    </location>
</feature>
<dbReference type="SUPFAM" id="SSF52540">
    <property type="entry name" value="P-loop containing nucleoside triphosphate hydrolases"/>
    <property type="match status" value="1"/>
</dbReference>
<comment type="caution">
    <text evidence="8">The sequence shown here is derived from an EMBL/GenBank/DDBJ whole genome shotgun (WGS) entry which is preliminary data.</text>
</comment>
<evidence type="ECO:0000256" key="1">
    <source>
        <dbReference type="ARBA" id="ARBA00022741"/>
    </source>
</evidence>
<dbReference type="Pfam" id="PF00072">
    <property type="entry name" value="Response_reg"/>
    <property type="match status" value="1"/>
</dbReference>
<evidence type="ECO:0000256" key="3">
    <source>
        <dbReference type="ARBA" id="ARBA00023015"/>
    </source>
</evidence>
<dbReference type="PRINTS" id="PR01590">
    <property type="entry name" value="HTHFIS"/>
</dbReference>
<evidence type="ECO:0000313" key="8">
    <source>
        <dbReference type="EMBL" id="GIN61832.1"/>
    </source>
</evidence>
<evidence type="ECO:0000313" key="9">
    <source>
        <dbReference type="Proteomes" id="UP000682111"/>
    </source>
</evidence>
<dbReference type="InterPro" id="IPR002078">
    <property type="entry name" value="Sigma_54_int"/>
</dbReference>
<dbReference type="InterPro" id="IPR003593">
    <property type="entry name" value="AAA+_ATPase"/>
</dbReference>
<dbReference type="InterPro" id="IPR025662">
    <property type="entry name" value="Sigma_54_int_dom_ATP-bd_1"/>
</dbReference>
<dbReference type="FunFam" id="3.40.50.300:FF:000006">
    <property type="entry name" value="DNA-binding transcriptional regulator NtrC"/>
    <property type="match status" value="1"/>
</dbReference>
<dbReference type="InterPro" id="IPR025944">
    <property type="entry name" value="Sigma_54_int_dom_CS"/>
</dbReference>
<dbReference type="GO" id="GO:0006355">
    <property type="term" value="P:regulation of DNA-templated transcription"/>
    <property type="evidence" value="ECO:0007669"/>
    <property type="project" value="InterPro"/>
</dbReference>
<dbReference type="CDD" id="cd00009">
    <property type="entry name" value="AAA"/>
    <property type="match status" value="1"/>
</dbReference>
<dbReference type="EMBL" id="BORC01000002">
    <property type="protein sequence ID" value="GIN61832.1"/>
    <property type="molecule type" value="Genomic_DNA"/>
</dbReference>
<dbReference type="SMART" id="SM00448">
    <property type="entry name" value="REC"/>
    <property type="match status" value="1"/>
</dbReference>
<dbReference type="PROSITE" id="PS00675">
    <property type="entry name" value="SIGMA54_INTERACT_1"/>
    <property type="match status" value="1"/>
</dbReference>
<protein>
    <submittedName>
        <fullName evidence="8">Sigma-54-dependent Fis family transcriptional regulator</fullName>
    </submittedName>
</protein>
<dbReference type="OrthoDB" id="9771372at2"/>
<proteinExistence type="predicted"/>
<dbReference type="Gene3D" id="1.10.8.60">
    <property type="match status" value="1"/>
</dbReference>
<name>A0A919WHH3_9BACI</name>
<dbReference type="GO" id="GO:0005524">
    <property type="term" value="F:ATP binding"/>
    <property type="evidence" value="ECO:0007669"/>
    <property type="project" value="UniProtKB-KW"/>
</dbReference>
<feature type="domain" description="Sigma-54 factor interaction" evidence="6">
    <location>
        <begin position="139"/>
        <end position="363"/>
    </location>
</feature>
<dbReference type="InterPro" id="IPR011006">
    <property type="entry name" value="CheY-like_superfamily"/>
</dbReference>
<dbReference type="InterPro" id="IPR001789">
    <property type="entry name" value="Sig_transdc_resp-reg_receiver"/>
</dbReference>
<dbReference type="InterPro" id="IPR002197">
    <property type="entry name" value="HTH_Fis"/>
</dbReference>
<reference evidence="8" key="1">
    <citation type="submission" date="2021-03" db="EMBL/GenBank/DDBJ databases">
        <title>Antimicrobial resistance genes in bacteria isolated from Japanese honey, and their potential for conferring macrolide and lincosamide resistance in the American foulbrood pathogen Paenibacillus larvae.</title>
        <authorList>
            <person name="Okamoto M."/>
            <person name="Kumagai M."/>
            <person name="Kanamori H."/>
            <person name="Takamatsu D."/>
        </authorList>
    </citation>
    <scope>NUCLEOTIDE SEQUENCE</scope>
    <source>
        <strain evidence="8">J27TS8</strain>
    </source>
</reference>
<keyword evidence="5" id="KW-0597">Phosphoprotein</keyword>
<keyword evidence="4" id="KW-0804">Transcription</keyword>
<keyword evidence="3" id="KW-0805">Transcription regulation</keyword>
<dbReference type="Proteomes" id="UP000682111">
    <property type="component" value="Unassembled WGS sequence"/>
</dbReference>
<dbReference type="PROSITE" id="PS50045">
    <property type="entry name" value="SIGMA54_INTERACT_4"/>
    <property type="match status" value="1"/>
</dbReference>
<dbReference type="RefSeq" id="WP_137744019.1">
    <property type="nucleotide sequence ID" value="NZ_BORC01000002.1"/>
</dbReference>
<dbReference type="Gene3D" id="3.40.50.2300">
    <property type="match status" value="1"/>
</dbReference>
<gene>
    <name evidence="8" type="ORF">J27TS8_18250</name>
</gene>
<dbReference type="PANTHER" id="PTHR32071:SF119">
    <property type="entry name" value="SIGMA L-DEPENDENT TRANSCRIPTIONAL REGULATOR YPLP-RELATED"/>
    <property type="match status" value="1"/>
</dbReference>
<dbReference type="GO" id="GO:0043565">
    <property type="term" value="F:sequence-specific DNA binding"/>
    <property type="evidence" value="ECO:0007669"/>
    <property type="project" value="InterPro"/>
</dbReference>
<dbReference type="Gene3D" id="3.40.50.300">
    <property type="entry name" value="P-loop containing nucleotide triphosphate hydrolases"/>
    <property type="match status" value="1"/>
</dbReference>
<dbReference type="PROSITE" id="PS50110">
    <property type="entry name" value="RESPONSE_REGULATORY"/>
    <property type="match status" value="1"/>
</dbReference>
<evidence type="ECO:0000256" key="5">
    <source>
        <dbReference type="PROSITE-ProRule" id="PRU00169"/>
    </source>
</evidence>
<evidence type="ECO:0000256" key="2">
    <source>
        <dbReference type="ARBA" id="ARBA00022840"/>
    </source>
</evidence>
<dbReference type="GO" id="GO:0000160">
    <property type="term" value="P:phosphorelay signal transduction system"/>
    <property type="evidence" value="ECO:0007669"/>
    <property type="project" value="InterPro"/>
</dbReference>